<dbReference type="eggNOG" id="COG4935">
    <property type="taxonomic scope" value="Bacteria"/>
</dbReference>
<dbReference type="SUPFAM" id="SSF49299">
    <property type="entry name" value="PKD domain"/>
    <property type="match status" value="1"/>
</dbReference>
<gene>
    <name evidence="6" type="ordered locus">Halhy_5769</name>
</gene>
<dbReference type="Pfam" id="PF01483">
    <property type="entry name" value="P_proprotein"/>
    <property type="match status" value="1"/>
</dbReference>
<keyword evidence="2" id="KW-0378">Hydrolase</keyword>
<dbReference type="InterPro" id="IPR008979">
    <property type="entry name" value="Galactose-bd-like_sf"/>
</dbReference>
<feature type="chain" id="PRO_5003310346" evidence="3">
    <location>
        <begin position="23"/>
        <end position="1824"/>
    </location>
</feature>
<dbReference type="InterPro" id="IPR035986">
    <property type="entry name" value="PKD_dom_sf"/>
</dbReference>
<dbReference type="CDD" id="cd00146">
    <property type="entry name" value="PKD"/>
    <property type="match status" value="1"/>
</dbReference>
<dbReference type="KEGG" id="hhy:Halhy_5769"/>
<dbReference type="InterPro" id="IPR022409">
    <property type="entry name" value="PKD/Chitinase_dom"/>
</dbReference>
<dbReference type="SMART" id="SM00089">
    <property type="entry name" value="PKD"/>
    <property type="match status" value="1"/>
</dbReference>
<keyword evidence="7" id="KW-1185">Reference proteome</keyword>
<dbReference type="EMBL" id="CP002691">
    <property type="protein sequence ID" value="AEE53592.1"/>
    <property type="molecule type" value="Genomic_DNA"/>
</dbReference>
<dbReference type="InterPro" id="IPR002884">
    <property type="entry name" value="P_dom"/>
</dbReference>
<dbReference type="InterPro" id="IPR000601">
    <property type="entry name" value="PKD_dom"/>
</dbReference>
<dbReference type="Gene3D" id="2.60.40.740">
    <property type="match status" value="3"/>
</dbReference>
<evidence type="ECO:0000259" key="5">
    <source>
        <dbReference type="PROSITE" id="PS51829"/>
    </source>
</evidence>
<dbReference type="PROSITE" id="PS50093">
    <property type="entry name" value="PKD"/>
    <property type="match status" value="1"/>
</dbReference>
<proteinExistence type="predicted"/>
<evidence type="ECO:0000256" key="1">
    <source>
        <dbReference type="ARBA" id="ARBA00022670"/>
    </source>
</evidence>
<dbReference type="HOGENOM" id="CLU_237529_0_0_10"/>
<dbReference type="InterPro" id="IPR013783">
    <property type="entry name" value="Ig-like_fold"/>
</dbReference>
<dbReference type="STRING" id="760192.Halhy_5769"/>
<dbReference type="Gene3D" id="2.60.120.260">
    <property type="entry name" value="Galactose-binding domain-like"/>
    <property type="match status" value="2"/>
</dbReference>
<feature type="domain" description="PKD" evidence="4">
    <location>
        <begin position="194"/>
        <end position="255"/>
    </location>
</feature>
<dbReference type="GO" id="GO:0006508">
    <property type="term" value="P:proteolysis"/>
    <property type="evidence" value="ECO:0007669"/>
    <property type="project" value="UniProtKB-KW"/>
</dbReference>
<dbReference type="Pfam" id="PF18911">
    <property type="entry name" value="PKD_4"/>
    <property type="match status" value="1"/>
</dbReference>
<dbReference type="InterPro" id="IPR025667">
    <property type="entry name" value="SprB_repeat"/>
</dbReference>
<dbReference type="Pfam" id="PF13573">
    <property type="entry name" value="SprB"/>
    <property type="match status" value="6"/>
</dbReference>
<dbReference type="Proteomes" id="UP000008461">
    <property type="component" value="Chromosome"/>
</dbReference>
<dbReference type="InterPro" id="IPR026341">
    <property type="entry name" value="T9SS_type_B"/>
</dbReference>
<dbReference type="eggNOG" id="COG3291">
    <property type="taxonomic scope" value="Bacteria"/>
</dbReference>
<feature type="domain" description="P/Homo B" evidence="5">
    <location>
        <begin position="288"/>
        <end position="472"/>
    </location>
</feature>
<evidence type="ECO:0000256" key="3">
    <source>
        <dbReference type="SAM" id="SignalP"/>
    </source>
</evidence>
<dbReference type="SUPFAM" id="SSF49785">
    <property type="entry name" value="Galactose-binding domain-like"/>
    <property type="match status" value="1"/>
</dbReference>
<keyword evidence="3" id="KW-0732">Signal</keyword>
<dbReference type="PROSITE" id="PS51829">
    <property type="entry name" value="P_HOMO_B"/>
    <property type="match status" value="1"/>
</dbReference>
<dbReference type="NCBIfam" id="TIGR04131">
    <property type="entry name" value="Bac_Flav_CTERM"/>
    <property type="match status" value="1"/>
</dbReference>
<keyword evidence="1" id="KW-0645">Protease</keyword>
<dbReference type="Gene3D" id="2.60.40.10">
    <property type="entry name" value="Immunoglobulins"/>
    <property type="match status" value="1"/>
</dbReference>
<feature type="signal peptide" evidence="3">
    <location>
        <begin position="1"/>
        <end position="22"/>
    </location>
</feature>
<evidence type="ECO:0000313" key="6">
    <source>
        <dbReference type="EMBL" id="AEE53592.1"/>
    </source>
</evidence>
<reference key="2">
    <citation type="submission" date="2011-04" db="EMBL/GenBank/DDBJ databases">
        <title>Complete sequence of chromosome of Haliscomenobacter hydrossis DSM 1100.</title>
        <authorList>
            <consortium name="US DOE Joint Genome Institute (JGI-PGF)"/>
            <person name="Lucas S."/>
            <person name="Han J."/>
            <person name="Lapidus A."/>
            <person name="Bruce D."/>
            <person name="Goodwin L."/>
            <person name="Pitluck S."/>
            <person name="Peters L."/>
            <person name="Kyrpides N."/>
            <person name="Mavromatis K."/>
            <person name="Ivanova N."/>
            <person name="Ovchinnikova G."/>
            <person name="Pagani I."/>
            <person name="Daligault H."/>
            <person name="Detter J.C."/>
            <person name="Han C."/>
            <person name="Land M."/>
            <person name="Hauser L."/>
            <person name="Markowitz V."/>
            <person name="Cheng J.-F."/>
            <person name="Hugenholtz P."/>
            <person name="Woyke T."/>
            <person name="Wu D."/>
            <person name="Verbarg S."/>
            <person name="Frueling A."/>
            <person name="Brambilla E."/>
            <person name="Klenk H.-P."/>
            <person name="Eisen J.A."/>
        </authorList>
    </citation>
    <scope>NUCLEOTIDE SEQUENCE</scope>
    <source>
        <strain>DSM 1100</strain>
    </source>
</reference>
<protein>
    <submittedName>
        <fullName evidence="6">PKD domain containing protein</fullName>
    </submittedName>
</protein>
<dbReference type="Gene3D" id="2.60.120.290">
    <property type="entry name" value="Spermadhesin, CUB domain"/>
    <property type="match status" value="1"/>
</dbReference>
<dbReference type="InterPro" id="IPR035914">
    <property type="entry name" value="Sperma_CUB_dom_sf"/>
</dbReference>
<reference evidence="6 7" key="1">
    <citation type="journal article" date="2011" name="Stand. Genomic Sci.">
        <title>Complete genome sequence of Haliscomenobacter hydrossis type strain (O).</title>
        <authorList>
            <consortium name="US DOE Joint Genome Institute (JGI-PGF)"/>
            <person name="Daligault H."/>
            <person name="Lapidus A."/>
            <person name="Zeytun A."/>
            <person name="Nolan M."/>
            <person name="Lucas S."/>
            <person name="Del Rio T.G."/>
            <person name="Tice H."/>
            <person name="Cheng J.F."/>
            <person name="Tapia R."/>
            <person name="Han C."/>
            <person name="Goodwin L."/>
            <person name="Pitluck S."/>
            <person name="Liolios K."/>
            <person name="Pagani I."/>
            <person name="Ivanova N."/>
            <person name="Huntemann M."/>
            <person name="Mavromatis K."/>
            <person name="Mikhailova N."/>
            <person name="Pati A."/>
            <person name="Chen A."/>
            <person name="Palaniappan K."/>
            <person name="Land M."/>
            <person name="Hauser L."/>
            <person name="Brambilla E.M."/>
            <person name="Rohde M."/>
            <person name="Verbarg S."/>
            <person name="Goker M."/>
            <person name="Bristow J."/>
            <person name="Eisen J.A."/>
            <person name="Markowitz V."/>
            <person name="Hugenholtz P."/>
            <person name="Kyrpides N.C."/>
            <person name="Klenk H.P."/>
            <person name="Woyke T."/>
        </authorList>
    </citation>
    <scope>NUCLEOTIDE SEQUENCE [LARGE SCALE GENOMIC DNA]</scope>
    <source>
        <strain evidence="7">ATCC 27775 / DSM 1100 / LMG 10767 / O</strain>
    </source>
</reference>
<name>F4KWZ2_HALH1</name>
<organism evidence="6 7">
    <name type="scientific">Haliscomenobacter hydrossis (strain ATCC 27775 / DSM 1100 / LMG 10767 / O)</name>
    <dbReference type="NCBI Taxonomy" id="760192"/>
    <lineage>
        <taxon>Bacteria</taxon>
        <taxon>Pseudomonadati</taxon>
        <taxon>Bacteroidota</taxon>
        <taxon>Saprospiria</taxon>
        <taxon>Saprospirales</taxon>
        <taxon>Haliscomenobacteraceae</taxon>
        <taxon>Haliscomenobacter</taxon>
    </lineage>
</organism>
<evidence type="ECO:0000259" key="4">
    <source>
        <dbReference type="PROSITE" id="PS50093"/>
    </source>
</evidence>
<evidence type="ECO:0000256" key="2">
    <source>
        <dbReference type="ARBA" id="ARBA00022801"/>
    </source>
</evidence>
<sequence length="1824" mass="197456">MVKMIRILVFLPVLCFSTATFAQFIPLADTTISACGGFLTDSGERNFNYRANENLVMTICPDPTVGSRVRLNFPAINLGRGDRLCFYDGKDTLAPLLLCIDFSLSNRPFSVQSSAANPDSCLTIAFRSDAQEEAAGWVANIECIQECQNFTAAVLFSDPEALPQDTNTINLCPGGNLFLRARGLYTQNNNLYAQADSTSTFSWDFGDGVVRTGRTVEHNYPQSGGYTVKLSAIDARGCRSTNVAEKKIRVAPSPRFSADASLLPEICAGDTLLLVAAPSNVPGATVRVTAQTASFQTDFIKGENQFIPDNDGRKLESSLAVDGFFVGQNLSEVDNLKGICINIEHSQMRDLNIALRCPNGSRVILQNFNGPGGNLVELGQANPNDDASPRPGRGYEYCWKTPVSNNNWSDYVDSFNLDSLPIGEYRPFQSLSQLLGCPLNGEWVLELEDLNSSENGFIFSWSLQFDPVVFPKVETFNPGVADLIWRFHPTILFQDDNSISVSPSEGGFASYRLIVQDSFQCNFDTTITLRVKPQNDSTCGTCLLTFDKLADTSLCQGDSLQLSFLPNERLNQVLGFTSFPQYRFNFVQHPPGTPYESIIPVSNIAQGVLTDPRNQIESVCIDLNSDWNSDLDIFLRAPSGELLELSTGNGGSDDNFISTCFTARASDPINAGMAPFTGDWLPEGSWSDLQGATIEGDWALLITDAFGTLPQEINELLSWSIRFRSVDTLTYEWSPAAGLSCTDCPNPVALVPNNTRINVKAQSSYGCTFEDDFLVVVRDTFAAPQVSCAQITARSIRFSWPATNARQYSIRFAINGRDSLLPIPISDTFYTLRNLMPDDEVRIGVQAFSPDSLNFCRSGIGVASCRIMPCSLSVNLRSTKNISCTTASDGAFDFDISGGIGTINYELTGPIGLIQPFRSDGLDFGTYQLIALDEGLCRDTLDFNIGQNDSLILTLTLDRALRCAGDRNAIISSSIAGGSGPFRYTWNNGLPSSGLSNIGAGTYALSISDVNGCRGTQRITISEPDSIVLAMIPLDITCFGASDGRLTAMSFGGMGNLSYRWSNGAVTNNLTNLRANNYCVTVTDANGCVVSDCRDIKAPIQIKLDSTRIRQPSCANRSDGQATVFVSGGTGALSYQWNDPQGQINRSANSLAAGQYQVMVSDSNNCSITQSISIVAPTALSLQINARSIKCKGGNDGQASIKVSGGTLPYRYTWETVNNNDTLASLLSAGSYGITVTDLNNCTVEGRAIITEPANGLTLSVEQTRQGCYGLKQNMARALPIGGSGSPYTYLWNNGQTSQELSGLDSLNYSLTVTDATGCTQAGLIKLQDLPAMEPNTIISQPSCFGGSNGAIGINLIVGRPNADLDQYRFRWSNGETGQIIRGLRGEETYSVTITDPQGCIATGTRTVRQPRAITFDIAGDTLSCSGGNTATATVRNILADTRNFTFLWDSRARNQNTQRATGLSAGIYTVTVTDDFGCFGIGAVQIREPSPVQVLVQAFGPVCFGDTSGRAAISPSGGTPGYRYNWSNGATTAFIGNIPGGLYRVTVSDAKGCSSVNNVNIPIPNPININLRTQDPTCNGDLDGLITTAPSGGKAPYLLSINQSNYRPILSAIGLKAGKYDVFVKDANGCITIEQAVINEKPALLIDLNQTSYTIQLGDTIQLNAEVINNQGNVRYTWEEPDAGTLSCLDCPRPTVRTQNGIDYELLAIDEKGCEASAKVRVFVRKQRIVLVPTGFSPNGDQNNDLLLVHGQNGVKIKSFKVYDRWGEEVYSRENFDVNDTTTGWDGSYRNQVLNPGIYLWFLEAVYPDGYSEIKRGQTTLLR</sequence>
<accession>F4KWZ2</accession>
<dbReference type="RefSeq" id="WP_013768121.1">
    <property type="nucleotide sequence ID" value="NC_015510.1"/>
</dbReference>
<dbReference type="GO" id="GO:0004252">
    <property type="term" value="F:serine-type endopeptidase activity"/>
    <property type="evidence" value="ECO:0007669"/>
    <property type="project" value="InterPro"/>
</dbReference>
<evidence type="ECO:0000313" key="7">
    <source>
        <dbReference type="Proteomes" id="UP000008461"/>
    </source>
</evidence>
<dbReference type="Pfam" id="PF13585">
    <property type="entry name" value="CHU_C"/>
    <property type="match status" value="1"/>
</dbReference>
<dbReference type="OrthoDB" id="9765926at2"/>